<comment type="caution">
    <text evidence="9">The sequence shown here is derived from an EMBL/GenBank/DDBJ whole genome shotgun (WGS) entry which is preliminary data.</text>
</comment>
<keyword evidence="4 9" id="KW-0436">Ligase</keyword>
<dbReference type="InterPro" id="IPR045864">
    <property type="entry name" value="aa-tRNA-synth_II/BPL/LPL"/>
</dbReference>
<reference evidence="9" key="2">
    <citation type="journal article" date="2021" name="PeerJ">
        <title>Extensive microbial diversity within the chicken gut microbiome revealed by metagenomics and culture.</title>
        <authorList>
            <person name="Gilroy R."/>
            <person name="Ravi A."/>
            <person name="Getino M."/>
            <person name="Pursley I."/>
            <person name="Horton D.L."/>
            <person name="Alikhan N.F."/>
            <person name="Baker D."/>
            <person name="Gharbi K."/>
            <person name="Hall N."/>
            <person name="Watson M."/>
            <person name="Adriaenssens E.M."/>
            <person name="Foster-Nyarko E."/>
            <person name="Jarju S."/>
            <person name="Secka A."/>
            <person name="Antonio M."/>
            <person name="Oren A."/>
            <person name="Chaudhuri R.R."/>
            <person name="La Ragione R."/>
            <person name="Hildebrand F."/>
            <person name="Pallen M.J."/>
        </authorList>
    </citation>
    <scope>NUCLEOTIDE SEQUENCE</scope>
    <source>
        <strain evidence="9">517</strain>
    </source>
</reference>
<keyword evidence="6" id="KW-0067">ATP-binding</keyword>
<dbReference type="AlphaFoldDB" id="A0A940ICA3"/>
<dbReference type="CDD" id="cd16443">
    <property type="entry name" value="LplA"/>
    <property type="match status" value="1"/>
</dbReference>
<comment type="catalytic activity">
    <reaction evidence="7">
        <text>L-lysyl-[lipoyl-carrier protein] + (R)-lipoate + ATP = N(6)-[(R)-lipoyl]-L-lysyl-[lipoyl-carrier protein] + AMP + diphosphate + H(+)</text>
        <dbReference type="Rhea" id="RHEA:49288"/>
        <dbReference type="Rhea" id="RHEA-COMP:10500"/>
        <dbReference type="Rhea" id="RHEA-COMP:10502"/>
        <dbReference type="ChEBI" id="CHEBI:15378"/>
        <dbReference type="ChEBI" id="CHEBI:29969"/>
        <dbReference type="ChEBI" id="CHEBI:30616"/>
        <dbReference type="ChEBI" id="CHEBI:33019"/>
        <dbReference type="ChEBI" id="CHEBI:83088"/>
        <dbReference type="ChEBI" id="CHEBI:83099"/>
        <dbReference type="ChEBI" id="CHEBI:456215"/>
        <dbReference type="EC" id="6.3.1.20"/>
    </reaction>
</comment>
<evidence type="ECO:0000256" key="4">
    <source>
        <dbReference type="ARBA" id="ARBA00022598"/>
    </source>
</evidence>
<sequence>MSRIMISPSADVYLNLAAEERLFKDFDGEPVLFLWRNHDAIVIGKWQNAWKECDVAAAERDGIKIARRITGGGAVFHDLDNLNYTFIASAREYDVGRQTDVIRKALRSLGVNAAVSGRNDLTVNGLKVSGNAFRRSDGKGLHHGTLLISFDGGKMEKYLRPSPLKLSSKGVDSVRSRVCALKEIVSDISVSDVAKSIAESFTEEFGKASYMKFVSEEYLSEARLFASKEFILGKNPPCALSVEFLSPCGLTEIEFDVVKGAIVATKIYSDTLDEELPTKAENALTGIPFTPDSIRYALNRSDDSILCEFGNSLAKALSTQIFGKKK</sequence>
<dbReference type="NCBIfam" id="TIGR00545">
    <property type="entry name" value="lipoyltrans"/>
    <property type="match status" value="1"/>
</dbReference>
<evidence type="ECO:0000256" key="1">
    <source>
        <dbReference type="ARBA" id="ARBA00005085"/>
    </source>
</evidence>
<dbReference type="GO" id="GO:0005737">
    <property type="term" value="C:cytoplasm"/>
    <property type="evidence" value="ECO:0007669"/>
    <property type="project" value="TreeGrafter"/>
</dbReference>
<dbReference type="Gene3D" id="3.30.930.10">
    <property type="entry name" value="Bira Bifunctional Protein, Domain 2"/>
    <property type="match status" value="1"/>
</dbReference>
<evidence type="ECO:0000256" key="2">
    <source>
        <dbReference type="ARBA" id="ARBA00005124"/>
    </source>
</evidence>
<dbReference type="Gene3D" id="3.30.390.50">
    <property type="entry name" value="CO dehydrogenase flavoprotein, C-terminal domain"/>
    <property type="match status" value="1"/>
</dbReference>
<dbReference type="Pfam" id="PF21948">
    <property type="entry name" value="LplA-B_cat"/>
    <property type="match status" value="1"/>
</dbReference>
<evidence type="ECO:0000256" key="3">
    <source>
        <dbReference type="ARBA" id="ARBA00012367"/>
    </source>
</evidence>
<evidence type="ECO:0000256" key="5">
    <source>
        <dbReference type="ARBA" id="ARBA00022741"/>
    </source>
</evidence>
<comment type="pathway">
    <text evidence="1">Protein modification; protein lipoylation via exogenous pathway; protein N(6)-(lipoyl)lysine from lipoate: step 2/2.</text>
</comment>
<dbReference type="SUPFAM" id="SSF82649">
    <property type="entry name" value="SufE/NifU"/>
    <property type="match status" value="1"/>
</dbReference>
<protein>
    <recommendedName>
        <fullName evidence="3">lipoate--protein ligase</fullName>
        <ecNumber evidence="3">6.3.1.20</ecNumber>
    </recommendedName>
</protein>
<name>A0A940ICA3_9FIRM</name>
<evidence type="ECO:0000313" key="9">
    <source>
        <dbReference type="EMBL" id="MBO8423849.1"/>
    </source>
</evidence>
<dbReference type="EC" id="6.3.1.20" evidence="3"/>
<comment type="pathway">
    <text evidence="2">Protein modification; protein lipoylation via exogenous pathway; protein N(6)-(lipoyl)lysine from lipoate: step 1/2.</text>
</comment>
<accession>A0A940ICA3</accession>
<evidence type="ECO:0000313" key="10">
    <source>
        <dbReference type="Proteomes" id="UP000727857"/>
    </source>
</evidence>
<evidence type="ECO:0000256" key="7">
    <source>
        <dbReference type="ARBA" id="ARBA00048037"/>
    </source>
</evidence>
<dbReference type="EMBL" id="JADINF010000060">
    <property type="protein sequence ID" value="MBO8423849.1"/>
    <property type="molecule type" value="Genomic_DNA"/>
</dbReference>
<gene>
    <name evidence="9" type="ORF">IAB16_02325</name>
</gene>
<dbReference type="PROSITE" id="PS51733">
    <property type="entry name" value="BPL_LPL_CATALYTIC"/>
    <property type="match status" value="1"/>
</dbReference>
<evidence type="ECO:0000256" key="6">
    <source>
        <dbReference type="ARBA" id="ARBA00022840"/>
    </source>
</evidence>
<proteinExistence type="predicted"/>
<evidence type="ECO:0000259" key="8">
    <source>
        <dbReference type="PROSITE" id="PS51733"/>
    </source>
</evidence>
<dbReference type="GO" id="GO:0016979">
    <property type="term" value="F:lipoate-protein ligase activity"/>
    <property type="evidence" value="ECO:0007669"/>
    <property type="project" value="UniProtKB-EC"/>
</dbReference>
<dbReference type="InterPro" id="IPR019491">
    <property type="entry name" value="Lipoate_protein_ligase_C"/>
</dbReference>
<keyword evidence="5" id="KW-0547">Nucleotide-binding</keyword>
<dbReference type="Proteomes" id="UP000727857">
    <property type="component" value="Unassembled WGS sequence"/>
</dbReference>
<dbReference type="SUPFAM" id="SSF55681">
    <property type="entry name" value="Class II aaRS and biotin synthetases"/>
    <property type="match status" value="1"/>
</dbReference>
<dbReference type="Pfam" id="PF10437">
    <property type="entry name" value="Lip_prot_lig_C"/>
    <property type="match status" value="1"/>
</dbReference>
<dbReference type="InterPro" id="IPR004143">
    <property type="entry name" value="BPL_LPL_catalytic"/>
</dbReference>
<dbReference type="PANTHER" id="PTHR12561:SF3">
    <property type="entry name" value="LIPOYLTRANSFERASE 1, MITOCHONDRIAL"/>
    <property type="match status" value="1"/>
</dbReference>
<dbReference type="GO" id="GO:0017118">
    <property type="term" value="F:lipoyltransferase activity"/>
    <property type="evidence" value="ECO:0007669"/>
    <property type="project" value="TreeGrafter"/>
</dbReference>
<organism evidence="9 10">
    <name type="scientific">Candidatus Stercoripulliclostridium pullicola</name>
    <dbReference type="NCBI Taxonomy" id="2840953"/>
    <lineage>
        <taxon>Bacteria</taxon>
        <taxon>Bacillati</taxon>
        <taxon>Bacillota</taxon>
        <taxon>Clostridia</taxon>
        <taxon>Eubacteriales</taxon>
        <taxon>Candidatus Stercoripulliclostridium</taxon>
    </lineage>
</organism>
<dbReference type="PANTHER" id="PTHR12561">
    <property type="entry name" value="LIPOATE-PROTEIN LIGASE"/>
    <property type="match status" value="1"/>
</dbReference>
<reference evidence="9" key="1">
    <citation type="submission" date="2020-10" db="EMBL/GenBank/DDBJ databases">
        <authorList>
            <person name="Gilroy R."/>
        </authorList>
    </citation>
    <scope>NUCLEOTIDE SEQUENCE</scope>
    <source>
        <strain evidence="9">517</strain>
    </source>
</reference>
<dbReference type="GO" id="GO:0005524">
    <property type="term" value="F:ATP binding"/>
    <property type="evidence" value="ECO:0007669"/>
    <property type="project" value="UniProtKB-KW"/>
</dbReference>
<dbReference type="GO" id="GO:0009249">
    <property type="term" value="P:protein lipoylation"/>
    <property type="evidence" value="ECO:0007669"/>
    <property type="project" value="InterPro"/>
</dbReference>
<feature type="domain" description="BPL/LPL catalytic" evidence="8">
    <location>
        <begin position="26"/>
        <end position="209"/>
    </location>
</feature>
<dbReference type="InterPro" id="IPR004562">
    <property type="entry name" value="LipoylTrfase_LipoateP_Ligase"/>
</dbReference>